<evidence type="ECO:0000313" key="1">
    <source>
        <dbReference type="EMBL" id="MBU3854474.1"/>
    </source>
</evidence>
<accession>A0A9E2L9J5</accession>
<dbReference type="EMBL" id="JAHLFU010000238">
    <property type="protein sequence ID" value="MBU3854474.1"/>
    <property type="molecule type" value="Genomic_DNA"/>
</dbReference>
<name>A0A9E2L9J5_9BACT</name>
<dbReference type="Proteomes" id="UP000823865">
    <property type="component" value="Unassembled WGS sequence"/>
</dbReference>
<protein>
    <submittedName>
        <fullName evidence="1">Uncharacterized protein</fullName>
    </submittedName>
</protein>
<evidence type="ECO:0000313" key="2">
    <source>
        <dbReference type="Proteomes" id="UP000823865"/>
    </source>
</evidence>
<dbReference type="AlphaFoldDB" id="A0A9E2L9J5"/>
<reference evidence="1" key="1">
    <citation type="journal article" date="2021" name="PeerJ">
        <title>Extensive microbial diversity within the chicken gut microbiome revealed by metagenomics and culture.</title>
        <authorList>
            <person name="Gilroy R."/>
            <person name="Ravi A."/>
            <person name="Getino M."/>
            <person name="Pursley I."/>
            <person name="Horton D.L."/>
            <person name="Alikhan N.F."/>
            <person name="Baker D."/>
            <person name="Gharbi K."/>
            <person name="Hall N."/>
            <person name="Watson M."/>
            <person name="Adriaenssens E.M."/>
            <person name="Foster-Nyarko E."/>
            <person name="Jarju S."/>
            <person name="Secka A."/>
            <person name="Antonio M."/>
            <person name="Oren A."/>
            <person name="Chaudhuri R.R."/>
            <person name="La Ragione R."/>
            <person name="Hildebrand F."/>
            <person name="Pallen M.J."/>
        </authorList>
    </citation>
    <scope>NUCLEOTIDE SEQUENCE</scope>
    <source>
        <strain evidence="1">G3-2149</strain>
    </source>
</reference>
<comment type="caution">
    <text evidence="1">The sequence shown here is derived from an EMBL/GenBank/DDBJ whole genome shotgun (WGS) entry which is preliminary data.</text>
</comment>
<reference evidence="1" key="2">
    <citation type="submission" date="2021-04" db="EMBL/GenBank/DDBJ databases">
        <authorList>
            <person name="Gilroy R."/>
        </authorList>
    </citation>
    <scope>NUCLEOTIDE SEQUENCE</scope>
    <source>
        <strain evidence="1">G3-2149</strain>
    </source>
</reference>
<organism evidence="1 2">
    <name type="scientific">Candidatus Paraprevotella stercoravium</name>
    <dbReference type="NCBI Taxonomy" id="2838725"/>
    <lineage>
        <taxon>Bacteria</taxon>
        <taxon>Pseudomonadati</taxon>
        <taxon>Bacteroidota</taxon>
        <taxon>Bacteroidia</taxon>
        <taxon>Bacteroidales</taxon>
        <taxon>Prevotellaceae</taxon>
        <taxon>Paraprevotella</taxon>
    </lineage>
</organism>
<gene>
    <name evidence="1" type="ORF">H9789_11810</name>
</gene>
<proteinExistence type="predicted"/>
<sequence length="68" mass="8213">METNYIIILDYSAGELIKIKLTPEQIKELEKSDDFETFLSTLEEKYEFRLKDCLWMTTETYQERSFGF</sequence>